<gene>
    <name evidence="2" type="ORF">MBM_02341</name>
</gene>
<proteinExistence type="predicted"/>
<sequence length="122" mass="13488">MEVSSQVHEQACMSDENSPQRDLDRWVQMARYVLRTTEVVLDVDADVAMVVLTAVAEAEEITAEKVVAEKTAHLDMLRLVGEGAMGEANAAHQVANRVGRRATPGVEMEMVRPRGFRAWGHT</sequence>
<dbReference type="Proteomes" id="UP000006753">
    <property type="component" value="Unassembled WGS sequence"/>
</dbReference>
<name>K1Y1U8_MARBU</name>
<dbReference type="AlphaFoldDB" id="K1Y1U8"/>
<dbReference type="EMBL" id="JH921431">
    <property type="protein sequence ID" value="EKD19104.1"/>
    <property type="molecule type" value="Genomic_DNA"/>
</dbReference>
<feature type="region of interest" description="Disordered" evidence="1">
    <location>
        <begin position="1"/>
        <end position="20"/>
    </location>
</feature>
<dbReference type="InParanoid" id="K1Y1U8"/>
<dbReference type="HOGENOM" id="CLU_2027218_0_0_1"/>
<protein>
    <submittedName>
        <fullName evidence="2">Uncharacterized protein</fullName>
    </submittedName>
</protein>
<reference evidence="2 3" key="1">
    <citation type="journal article" date="2012" name="BMC Genomics">
        <title>Sequencing the genome of Marssonina brunnea reveals fungus-poplar co-evolution.</title>
        <authorList>
            <person name="Zhu S."/>
            <person name="Cao Y.-Z."/>
            <person name="Jiang C."/>
            <person name="Tan B.-Y."/>
            <person name="Wang Z."/>
            <person name="Feng S."/>
            <person name="Zhang L."/>
            <person name="Su X.-H."/>
            <person name="Brejova B."/>
            <person name="Vinar T."/>
            <person name="Xu M."/>
            <person name="Wang M.-X."/>
            <person name="Zhang S.-G."/>
            <person name="Huang M.-R."/>
            <person name="Wu R."/>
            <person name="Zhou Y."/>
        </authorList>
    </citation>
    <scope>NUCLEOTIDE SEQUENCE [LARGE SCALE GENOMIC DNA]</scope>
    <source>
        <strain evidence="2 3">MB_m1</strain>
    </source>
</reference>
<organism evidence="2 3">
    <name type="scientific">Marssonina brunnea f. sp. multigermtubi (strain MB_m1)</name>
    <name type="common">Marssonina leaf spot fungus</name>
    <dbReference type="NCBI Taxonomy" id="1072389"/>
    <lineage>
        <taxon>Eukaryota</taxon>
        <taxon>Fungi</taxon>
        <taxon>Dikarya</taxon>
        <taxon>Ascomycota</taxon>
        <taxon>Pezizomycotina</taxon>
        <taxon>Leotiomycetes</taxon>
        <taxon>Helotiales</taxon>
        <taxon>Drepanopezizaceae</taxon>
        <taxon>Drepanopeziza</taxon>
    </lineage>
</organism>
<dbReference type="KEGG" id="mbe:MBM_02341"/>
<evidence type="ECO:0000313" key="3">
    <source>
        <dbReference type="Proteomes" id="UP000006753"/>
    </source>
</evidence>
<evidence type="ECO:0000313" key="2">
    <source>
        <dbReference type="EMBL" id="EKD19104.1"/>
    </source>
</evidence>
<accession>K1Y1U8</accession>
<evidence type="ECO:0000256" key="1">
    <source>
        <dbReference type="SAM" id="MobiDB-lite"/>
    </source>
</evidence>
<keyword evidence="3" id="KW-1185">Reference proteome</keyword>